<comment type="subcellular location">
    <subcellularLocation>
        <location evidence="1">Membrane</location>
        <topology evidence="1">Multi-pass membrane protein</topology>
    </subcellularLocation>
</comment>
<feature type="transmembrane region" description="Helical" evidence="3">
    <location>
        <begin position="92"/>
        <end position="115"/>
    </location>
</feature>
<feature type="transmembrane region" description="Helical" evidence="3">
    <location>
        <begin position="147"/>
        <end position="169"/>
    </location>
</feature>
<keyword evidence="3" id="KW-1133">Transmembrane helix</keyword>
<dbReference type="OMA" id="TAMWARM"/>
<comment type="caution">
    <text evidence="4">The sequence shown here is derived from an EMBL/GenBank/DDBJ whole genome shotgun (WGS) entry which is preliminary data.</text>
</comment>
<feature type="transmembrane region" description="Helical" evidence="3">
    <location>
        <begin position="356"/>
        <end position="375"/>
    </location>
</feature>
<keyword evidence="3" id="KW-0812">Transmembrane</keyword>
<evidence type="ECO:0000313" key="5">
    <source>
        <dbReference type="Proteomes" id="UP000235728"/>
    </source>
</evidence>
<feature type="transmembrane region" description="Helical" evidence="3">
    <location>
        <begin position="292"/>
        <end position="309"/>
    </location>
</feature>
<dbReference type="PANTHER" id="PTHR11360">
    <property type="entry name" value="MONOCARBOXYLATE TRANSPORTER"/>
    <property type="match status" value="1"/>
</dbReference>
<keyword evidence="3" id="KW-0472">Membrane</keyword>
<dbReference type="InterPro" id="IPR036259">
    <property type="entry name" value="MFS_trans_sf"/>
</dbReference>
<dbReference type="Pfam" id="PF07690">
    <property type="entry name" value="MFS_1"/>
    <property type="match status" value="1"/>
</dbReference>
<dbReference type="PANTHER" id="PTHR11360:SF287">
    <property type="entry name" value="MFS MONOCARBOXYLATE TRANSPORTER"/>
    <property type="match status" value="1"/>
</dbReference>
<proteinExistence type="inferred from homology"/>
<gene>
    <name evidence="4" type="primary">Slc16a12</name>
    <name evidence="4" type="ORF">BM221_000224</name>
</gene>
<sequence length="488" mass="52334">MGCVELAERQRHAEATAVAATRADPESGDDMLLDDTGSRVEQRLAPVDGGFAAWRLLWAAFMFEGCLWGFPMSYGVFQQYYSTLPQFAGNRYIGVVGTIASGLGYLGAPVVMLLVQRHQQWLRPMIWIGCKSLTTSNSCDVSTANTFIMIGFFLNIGPICILSLVAGSFATTLEMLILTQGVAYGLGFLIFYYPILHMVSEYWVARRGMAFGILCGASGISGTAMPFVVQALLSRYGYATTLRAVACALVVLTGPVMPFLQRRLPATAHRHGSTAAPAPAPRIDWRFLRTELFWIYTLSNVLQGFGYFLPALYLPSYASALGLGERTGAVLLAVMSVAQVGGQFAFGYLSDRKISTNVLASTAVSVAAVACLAMWQTARSLPVLACFAVAYGFFASGYTAMWARMCTNVCKGDGAAAPMVYGLLNFGKGLGNIFAGPIGGNLVARGAGQFGAGALTYRWVVVFTGICVLASAGTIVAKSLRPFFKVYF</sequence>
<evidence type="ECO:0000256" key="2">
    <source>
        <dbReference type="ARBA" id="ARBA00006727"/>
    </source>
</evidence>
<dbReference type="GO" id="GO:0022857">
    <property type="term" value="F:transmembrane transporter activity"/>
    <property type="evidence" value="ECO:0007669"/>
    <property type="project" value="InterPro"/>
</dbReference>
<feature type="transmembrane region" description="Helical" evidence="3">
    <location>
        <begin position="241"/>
        <end position="260"/>
    </location>
</feature>
<protein>
    <submittedName>
        <fullName evidence="4">Monocarboxylate transporter 12</fullName>
    </submittedName>
</protein>
<dbReference type="EMBL" id="MRVG01000001">
    <property type="protein sequence ID" value="PMB72807.1"/>
    <property type="molecule type" value="Genomic_DNA"/>
</dbReference>
<reference evidence="4 5" key="1">
    <citation type="journal article" date="2016" name="Appl. Microbiol. Biotechnol.">
        <title>Characterization of T-DNA insertion mutants with decreased virulence in the entomopathogenic fungus Beauveria bassiana JEF-007.</title>
        <authorList>
            <person name="Kim S."/>
            <person name="Lee S.J."/>
            <person name="Nai Y.S."/>
            <person name="Yu J.S."/>
            <person name="Lee M.R."/>
            <person name="Yang Y.T."/>
            <person name="Kim J.S."/>
        </authorList>
    </citation>
    <scope>NUCLEOTIDE SEQUENCE [LARGE SCALE GENOMIC DNA]</scope>
    <source>
        <strain evidence="4 5">JEF-007</strain>
    </source>
</reference>
<dbReference type="AlphaFoldDB" id="A0A2N6NZX6"/>
<evidence type="ECO:0000313" key="4">
    <source>
        <dbReference type="EMBL" id="PMB72807.1"/>
    </source>
</evidence>
<organism evidence="4 5">
    <name type="scientific">Beauveria bassiana</name>
    <name type="common">White muscardine disease fungus</name>
    <name type="synonym">Tritirachium shiotae</name>
    <dbReference type="NCBI Taxonomy" id="176275"/>
    <lineage>
        <taxon>Eukaryota</taxon>
        <taxon>Fungi</taxon>
        <taxon>Dikarya</taxon>
        <taxon>Ascomycota</taxon>
        <taxon>Pezizomycotina</taxon>
        <taxon>Sordariomycetes</taxon>
        <taxon>Hypocreomycetidae</taxon>
        <taxon>Hypocreales</taxon>
        <taxon>Cordycipitaceae</taxon>
        <taxon>Beauveria</taxon>
    </lineage>
</organism>
<dbReference type="GO" id="GO:0016020">
    <property type="term" value="C:membrane"/>
    <property type="evidence" value="ECO:0007669"/>
    <property type="project" value="UniProtKB-SubCell"/>
</dbReference>
<evidence type="ECO:0000256" key="3">
    <source>
        <dbReference type="SAM" id="Phobius"/>
    </source>
</evidence>
<comment type="similarity">
    <text evidence="2">Belongs to the major facilitator superfamily. Monocarboxylate porter (TC 2.A.1.13) family.</text>
</comment>
<feature type="transmembrane region" description="Helical" evidence="3">
    <location>
        <begin position="329"/>
        <end position="349"/>
    </location>
</feature>
<feature type="transmembrane region" description="Helical" evidence="3">
    <location>
        <begin position="381"/>
        <end position="403"/>
    </location>
</feature>
<feature type="transmembrane region" description="Helical" evidence="3">
    <location>
        <begin position="208"/>
        <end position="229"/>
    </location>
</feature>
<dbReference type="InterPro" id="IPR050327">
    <property type="entry name" value="Proton-linked_MCT"/>
</dbReference>
<dbReference type="InterPro" id="IPR011701">
    <property type="entry name" value="MFS"/>
</dbReference>
<dbReference type="Proteomes" id="UP000235728">
    <property type="component" value="Unassembled WGS sequence"/>
</dbReference>
<evidence type="ECO:0000256" key="1">
    <source>
        <dbReference type="ARBA" id="ARBA00004141"/>
    </source>
</evidence>
<feature type="transmembrane region" description="Helical" evidence="3">
    <location>
        <begin position="175"/>
        <end position="196"/>
    </location>
</feature>
<dbReference type="SUPFAM" id="SSF103473">
    <property type="entry name" value="MFS general substrate transporter"/>
    <property type="match status" value="1"/>
</dbReference>
<name>A0A2N6NZX6_BEABA</name>
<feature type="transmembrane region" description="Helical" evidence="3">
    <location>
        <begin position="455"/>
        <end position="477"/>
    </location>
</feature>
<feature type="transmembrane region" description="Helical" evidence="3">
    <location>
        <begin position="52"/>
        <end position="72"/>
    </location>
</feature>
<accession>A0A2N6NZX6</accession>
<dbReference type="Gene3D" id="1.20.1250.20">
    <property type="entry name" value="MFS general substrate transporter like domains"/>
    <property type="match status" value="1"/>
</dbReference>